<reference evidence="2 3" key="1">
    <citation type="submission" date="2019-11" db="EMBL/GenBank/DDBJ databases">
        <title>Draft genome sequence of Paludibacterium sp. dN18-1.</title>
        <authorList>
            <person name="Im W.-T."/>
        </authorList>
    </citation>
    <scope>NUCLEOTIDE SEQUENCE [LARGE SCALE GENOMIC DNA]</scope>
    <source>
        <strain evidence="3">dN 18-1</strain>
    </source>
</reference>
<keyword evidence="2" id="KW-0489">Methyltransferase</keyword>
<dbReference type="InterPro" id="IPR029063">
    <property type="entry name" value="SAM-dependent_MTases_sf"/>
</dbReference>
<dbReference type="SUPFAM" id="SSF53335">
    <property type="entry name" value="S-adenosyl-L-methionine-dependent methyltransferases"/>
    <property type="match status" value="1"/>
</dbReference>
<dbReference type="AlphaFoldDB" id="A0A844G7P4"/>
<dbReference type="Pfam" id="PF13649">
    <property type="entry name" value="Methyltransf_25"/>
    <property type="match status" value="1"/>
</dbReference>
<name>A0A844G7P4_9NEIS</name>
<protein>
    <submittedName>
        <fullName evidence="2">Methyltransferase domain-containing protein</fullName>
    </submittedName>
</protein>
<organism evidence="2 3">
    <name type="scientific">Paludibacterium denitrificans</name>
    <dbReference type="NCBI Taxonomy" id="2675226"/>
    <lineage>
        <taxon>Bacteria</taxon>
        <taxon>Pseudomonadati</taxon>
        <taxon>Pseudomonadota</taxon>
        <taxon>Betaproteobacteria</taxon>
        <taxon>Neisseriales</taxon>
        <taxon>Chromobacteriaceae</taxon>
        <taxon>Paludibacterium</taxon>
    </lineage>
</organism>
<evidence type="ECO:0000313" key="2">
    <source>
        <dbReference type="EMBL" id="MTD32366.1"/>
    </source>
</evidence>
<comment type="caution">
    <text evidence="2">The sequence shown here is derived from an EMBL/GenBank/DDBJ whole genome shotgun (WGS) entry which is preliminary data.</text>
</comment>
<proteinExistence type="predicted"/>
<evidence type="ECO:0000313" key="3">
    <source>
        <dbReference type="Proteomes" id="UP000446658"/>
    </source>
</evidence>
<accession>A0A844G7P4</accession>
<feature type="domain" description="Methyltransferase" evidence="1">
    <location>
        <begin position="47"/>
        <end position="140"/>
    </location>
</feature>
<keyword evidence="3" id="KW-1185">Reference proteome</keyword>
<gene>
    <name evidence="2" type="ORF">GKE73_00825</name>
</gene>
<dbReference type="GO" id="GO:0008168">
    <property type="term" value="F:methyltransferase activity"/>
    <property type="evidence" value="ECO:0007669"/>
    <property type="project" value="UniProtKB-KW"/>
</dbReference>
<dbReference type="GO" id="GO:0032259">
    <property type="term" value="P:methylation"/>
    <property type="evidence" value="ECO:0007669"/>
    <property type="project" value="UniProtKB-KW"/>
</dbReference>
<keyword evidence="2" id="KW-0808">Transferase</keyword>
<dbReference type="Gene3D" id="3.40.50.150">
    <property type="entry name" value="Vaccinia Virus protein VP39"/>
    <property type="match status" value="1"/>
</dbReference>
<sequence length="210" mass="23015">MNSTTTQPNWEERYQSVGADYLFGTQPNEFLASCQPLFNAGETAICVADGEGRNSVWLAKQGLDVTAVEYSPTALAKAEHLAAQHGVKVSYVKADILAADWPSSPTAQYDWVIAVFIQFADARQRAKQFNDLKALCKSGGRILLVGYTLKQLEYGTGGPSNPDNLYSEELLQQAFADYQIETLRSYEKVLDEGSRHRGQSAVVGMIAAKP</sequence>
<dbReference type="EMBL" id="WLYX01000001">
    <property type="protein sequence ID" value="MTD32366.1"/>
    <property type="molecule type" value="Genomic_DNA"/>
</dbReference>
<dbReference type="Proteomes" id="UP000446658">
    <property type="component" value="Unassembled WGS sequence"/>
</dbReference>
<evidence type="ECO:0000259" key="1">
    <source>
        <dbReference type="Pfam" id="PF13649"/>
    </source>
</evidence>
<dbReference type="InterPro" id="IPR041698">
    <property type="entry name" value="Methyltransf_25"/>
</dbReference>